<dbReference type="Proteomes" id="UP001055286">
    <property type="component" value="Unassembled WGS sequence"/>
</dbReference>
<gene>
    <name evidence="1" type="ORF">MPEAHAMD_7233</name>
</gene>
<evidence type="ECO:0000313" key="2">
    <source>
        <dbReference type="Proteomes" id="UP001055286"/>
    </source>
</evidence>
<protein>
    <submittedName>
        <fullName evidence="1">Uncharacterized protein</fullName>
    </submittedName>
</protein>
<dbReference type="EMBL" id="BPQJ01000113">
    <property type="protein sequence ID" value="GJD67034.1"/>
    <property type="molecule type" value="Genomic_DNA"/>
</dbReference>
<dbReference type="AlphaFoldDB" id="A0AA37HJL7"/>
<name>A0AA37HJL7_9HYPH</name>
<reference evidence="1" key="1">
    <citation type="journal article" date="2016" name="Front. Microbiol.">
        <title>Genome Sequence of the Piezophilic, Mesophilic Sulfate-Reducing Bacterium Desulfovibrio indicus J2T.</title>
        <authorList>
            <person name="Cao J."/>
            <person name="Maignien L."/>
            <person name="Shao Z."/>
            <person name="Alain K."/>
            <person name="Jebbar M."/>
        </authorList>
    </citation>
    <scope>NUCLEOTIDE SEQUENCE</scope>
    <source>
        <strain evidence="1">JCM 32048</strain>
    </source>
</reference>
<keyword evidence="2" id="KW-1185">Reference proteome</keyword>
<organism evidence="1 2">
    <name type="scientific">Methylobacterium frigidaeris</name>
    <dbReference type="NCBI Taxonomy" id="2038277"/>
    <lineage>
        <taxon>Bacteria</taxon>
        <taxon>Pseudomonadati</taxon>
        <taxon>Pseudomonadota</taxon>
        <taxon>Alphaproteobacteria</taxon>
        <taxon>Hyphomicrobiales</taxon>
        <taxon>Methylobacteriaceae</taxon>
        <taxon>Methylobacterium</taxon>
    </lineage>
</organism>
<reference evidence="1" key="2">
    <citation type="submission" date="2021-08" db="EMBL/GenBank/DDBJ databases">
        <authorList>
            <person name="Tani A."/>
            <person name="Ola A."/>
            <person name="Ogura Y."/>
            <person name="Katsura K."/>
            <person name="Hayashi T."/>
        </authorList>
    </citation>
    <scope>NUCLEOTIDE SEQUENCE</scope>
    <source>
        <strain evidence="1">JCM 32048</strain>
    </source>
</reference>
<sequence>MSHTIATLIGICEKRPEYLDRKIWVGVSENGRRLDHTCCRSSGMICVGSANDNAEFPPLEAVWMMQLLRHEPERLYFRAPPIGAGGKSRLKVVRWERITLGEFLGVGEAA</sequence>
<evidence type="ECO:0000313" key="1">
    <source>
        <dbReference type="EMBL" id="GJD67034.1"/>
    </source>
</evidence>
<accession>A0AA37HJL7</accession>
<proteinExistence type="predicted"/>
<dbReference type="RefSeq" id="WP_099902633.1">
    <property type="nucleotide sequence ID" value="NZ_BPQJ01000113.1"/>
</dbReference>
<comment type="caution">
    <text evidence="1">The sequence shown here is derived from an EMBL/GenBank/DDBJ whole genome shotgun (WGS) entry which is preliminary data.</text>
</comment>